<keyword evidence="3" id="KW-1185">Reference proteome</keyword>
<evidence type="ECO:0000313" key="2">
    <source>
        <dbReference type="EMBL" id="GMI12073.1"/>
    </source>
</evidence>
<accession>A0A9W7FH19</accession>
<organism evidence="2 3">
    <name type="scientific">Triparma laevis f. longispina</name>
    <dbReference type="NCBI Taxonomy" id="1714387"/>
    <lineage>
        <taxon>Eukaryota</taxon>
        <taxon>Sar</taxon>
        <taxon>Stramenopiles</taxon>
        <taxon>Ochrophyta</taxon>
        <taxon>Bolidophyceae</taxon>
        <taxon>Parmales</taxon>
        <taxon>Triparmaceae</taxon>
        <taxon>Triparma</taxon>
    </lineage>
</organism>
<dbReference type="Gene3D" id="1.25.40.10">
    <property type="entry name" value="Tetratricopeptide repeat domain"/>
    <property type="match status" value="1"/>
</dbReference>
<dbReference type="EMBL" id="BRXW01000171">
    <property type="protein sequence ID" value="GMI12073.1"/>
    <property type="molecule type" value="Genomic_DNA"/>
</dbReference>
<protein>
    <submittedName>
        <fullName evidence="2">Uncharacterized protein</fullName>
    </submittedName>
</protein>
<comment type="caution">
    <text evidence="2">The sequence shown here is derived from an EMBL/GenBank/DDBJ whole genome shotgun (WGS) entry which is preliminary data.</text>
</comment>
<dbReference type="InterPro" id="IPR011990">
    <property type="entry name" value="TPR-like_helical_dom_sf"/>
</dbReference>
<reference evidence="3" key="1">
    <citation type="journal article" date="2023" name="Commun. Biol.">
        <title>Genome analysis of Parmales, the sister group of diatoms, reveals the evolutionary specialization of diatoms from phago-mixotrophs to photoautotrophs.</title>
        <authorList>
            <person name="Ban H."/>
            <person name="Sato S."/>
            <person name="Yoshikawa S."/>
            <person name="Yamada K."/>
            <person name="Nakamura Y."/>
            <person name="Ichinomiya M."/>
            <person name="Sato N."/>
            <person name="Blanc-Mathieu R."/>
            <person name="Endo H."/>
            <person name="Kuwata A."/>
            <person name="Ogata H."/>
        </authorList>
    </citation>
    <scope>NUCLEOTIDE SEQUENCE [LARGE SCALE GENOMIC DNA]</scope>
    <source>
        <strain evidence="3">NIES 3700</strain>
    </source>
</reference>
<evidence type="ECO:0000313" key="3">
    <source>
        <dbReference type="Proteomes" id="UP001165122"/>
    </source>
</evidence>
<evidence type="ECO:0000256" key="1">
    <source>
        <dbReference type="SAM" id="MobiDB-lite"/>
    </source>
</evidence>
<dbReference type="SUPFAM" id="SSF48452">
    <property type="entry name" value="TPR-like"/>
    <property type="match status" value="1"/>
</dbReference>
<dbReference type="AlphaFoldDB" id="A0A9W7FH19"/>
<feature type="region of interest" description="Disordered" evidence="1">
    <location>
        <begin position="89"/>
        <end position="114"/>
    </location>
</feature>
<name>A0A9W7FH19_9STRA</name>
<proteinExistence type="predicted"/>
<feature type="compositionally biased region" description="Basic and acidic residues" evidence="1">
    <location>
        <begin position="91"/>
        <end position="100"/>
    </location>
</feature>
<gene>
    <name evidence="2" type="ORF">TrLO_g2629</name>
</gene>
<sequence>MFICRKTIKGFDLGKWRDTTGTHGLREAFEEYLRNLNEGEGFNGFFRKEFEGHEATYFRWKSVFDFLGLVEEEEGGDLEEQVGRIMEGEDMDPRSHRRPVETGAIGGRAPGHSQDVEHLGQLSEEGGKIMKSKEALDEALRIHLDVLEKRERTLGRDHIGTIDTIAIKTFERTLGKTHPNTFMIIMNEAVIFFCLKNFERAEAMLQRCMDGYIGQVGKDHDDTQRCVMNYKICLRCNGDLDSQRRQVDFWKEYPELWS</sequence>
<dbReference type="Pfam" id="PF13374">
    <property type="entry name" value="TPR_10"/>
    <property type="match status" value="1"/>
</dbReference>
<dbReference type="Proteomes" id="UP001165122">
    <property type="component" value="Unassembled WGS sequence"/>
</dbReference>